<dbReference type="Proteomes" id="UP000011554">
    <property type="component" value="Unassembled WGS sequence"/>
</dbReference>
<keyword evidence="1" id="KW-1133">Transmembrane helix</keyword>
<dbReference type="AlphaFoldDB" id="M0AIE4"/>
<dbReference type="PATRIC" id="fig|29540.5.peg.3940"/>
<dbReference type="RefSeq" id="WP_006110968.1">
    <property type="nucleotide sequence ID" value="NZ_AOIO01000040.1"/>
</dbReference>
<dbReference type="OrthoDB" id="200287at2157"/>
<evidence type="ECO:0000313" key="3">
    <source>
        <dbReference type="Proteomes" id="UP000011554"/>
    </source>
</evidence>
<reference evidence="2 3" key="1">
    <citation type="journal article" date="2014" name="PLoS Genet.">
        <title>Phylogenetically driven sequencing of extremely halophilic archaea reveals strategies for static and dynamic osmo-response.</title>
        <authorList>
            <person name="Becker E.A."/>
            <person name="Seitzer P.M."/>
            <person name="Tritt A."/>
            <person name="Larsen D."/>
            <person name="Krusor M."/>
            <person name="Yao A.I."/>
            <person name="Wu D."/>
            <person name="Madern D."/>
            <person name="Eisen J.A."/>
            <person name="Darling A.E."/>
            <person name="Facciotti M.T."/>
        </authorList>
    </citation>
    <scope>NUCLEOTIDE SEQUENCE [LARGE SCALE GENOMIC DNA]</scope>
    <source>
        <strain evidence="2 3">DSM 12278</strain>
    </source>
</reference>
<proteinExistence type="predicted"/>
<evidence type="ECO:0000313" key="2">
    <source>
        <dbReference type="EMBL" id="ELY98121.1"/>
    </source>
</evidence>
<dbReference type="EMBL" id="AOIO01000040">
    <property type="protein sequence ID" value="ELY98121.1"/>
    <property type="molecule type" value="Genomic_DNA"/>
</dbReference>
<protein>
    <submittedName>
        <fullName evidence="2">Uncharacterized protein</fullName>
    </submittedName>
</protein>
<evidence type="ECO:0000256" key="1">
    <source>
        <dbReference type="SAM" id="Phobius"/>
    </source>
</evidence>
<feature type="transmembrane region" description="Helical" evidence="1">
    <location>
        <begin position="59"/>
        <end position="82"/>
    </location>
</feature>
<accession>M0AIE4</accession>
<sequence length="90" mass="9133">MYERLVGTVRSFPIAAALELGSVLVCLGLFVGTFAVLVSGPPAVTSTAGGAGAGSQVPLAWLAIIGTGAAFVVFWTALVPLFQRVQNVQG</sequence>
<keyword evidence="1" id="KW-0812">Transmembrane</keyword>
<gene>
    <name evidence="2" type="ORF">C481_19335</name>
</gene>
<feature type="transmembrane region" description="Helical" evidence="1">
    <location>
        <begin position="12"/>
        <end position="39"/>
    </location>
</feature>
<dbReference type="STRING" id="29540.C481_19335"/>
<comment type="caution">
    <text evidence="2">The sequence shown here is derived from an EMBL/GenBank/DDBJ whole genome shotgun (WGS) entry which is preliminary data.</text>
</comment>
<keyword evidence="1" id="KW-0472">Membrane</keyword>
<dbReference type="eggNOG" id="arCOG10703">
    <property type="taxonomic scope" value="Archaea"/>
</dbReference>
<organism evidence="2 3">
    <name type="scientific">Natrialba asiatica (strain ATCC 700177 / DSM 12278 / JCM 9576 / FERM P-10747 / NBRC 102637 / 172P1)</name>
    <dbReference type="NCBI Taxonomy" id="29540"/>
    <lineage>
        <taxon>Archaea</taxon>
        <taxon>Methanobacteriati</taxon>
        <taxon>Methanobacteriota</taxon>
        <taxon>Stenosarchaea group</taxon>
        <taxon>Halobacteria</taxon>
        <taxon>Halobacteriales</taxon>
        <taxon>Natrialbaceae</taxon>
        <taxon>Natrialba</taxon>
    </lineage>
</organism>
<keyword evidence="3" id="KW-1185">Reference proteome</keyword>
<name>M0AIE4_NATA1</name>